<dbReference type="Pfam" id="PF16589">
    <property type="entry name" value="BRCT_2"/>
    <property type="match status" value="1"/>
</dbReference>
<dbReference type="STRING" id="1537102.L0B1T2"/>
<evidence type="ECO:0000256" key="2">
    <source>
        <dbReference type="ARBA" id="ARBA00022552"/>
    </source>
</evidence>
<dbReference type="GeneID" id="15806488"/>
<name>L0B1T2_THEEQ</name>
<accession>L0B1T2</accession>
<evidence type="ECO:0000256" key="4">
    <source>
        <dbReference type="HAMAP-Rule" id="MF_03028"/>
    </source>
</evidence>
<feature type="domain" description="BRCT" evidence="5">
    <location>
        <begin position="316"/>
        <end position="396"/>
    </location>
</feature>
<comment type="subcellular location">
    <subcellularLocation>
        <location evidence="4">Nucleus</location>
        <location evidence="4">Nucleolus</location>
    </subcellularLocation>
    <subcellularLocation>
        <location evidence="4">Nucleus</location>
        <location evidence="4">Nucleoplasm</location>
    </subcellularLocation>
</comment>
<dbReference type="eggNOG" id="KOG2481">
    <property type="taxonomic scope" value="Eukaryota"/>
</dbReference>
<comment type="similarity">
    <text evidence="4">Belongs to the pescadillo family.</text>
</comment>
<dbReference type="OrthoDB" id="10264910at2759"/>
<dbReference type="GO" id="GO:0070545">
    <property type="term" value="C:PeBoW complex"/>
    <property type="evidence" value="ECO:0007669"/>
    <property type="project" value="TreeGrafter"/>
</dbReference>
<dbReference type="GO" id="GO:0030687">
    <property type="term" value="C:preribosome, large subunit precursor"/>
    <property type="evidence" value="ECO:0007669"/>
    <property type="project" value="UniProtKB-UniRule"/>
</dbReference>
<dbReference type="RefSeq" id="XP_004830755.1">
    <property type="nucleotide sequence ID" value="XM_004830698.1"/>
</dbReference>
<dbReference type="GO" id="GO:0005654">
    <property type="term" value="C:nucleoplasm"/>
    <property type="evidence" value="ECO:0007669"/>
    <property type="project" value="UniProtKB-SubCell"/>
</dbReference>
<evidence type="ECO:0000256" key="1">
    <source>
        <dbReference type="ARBA" id="ARBA00022517"/>
    </source>
</evidence>
<comment type="function">
    <text evidence="4">Required for maturation of ribosomal RNAs and formation of the large ribosomal subunit.</text>
</comment>
<reference evidence="6 7" key="1">
    <citation type="journal article" date="2012" name="BMC Genomics">
        <title>Comparative genomic analysis and phylogenetic position of Theileria equi.</title>
        <authorList>
            <person name="Kappmeyer L.S."/>
            <person name="Thiagarajan M."/>
            <person name="Herndon D.R."/>
            <person name="Ramsay J.D."/>
            <person name="Caler E."/>
            <person name="Djikeng A."/>
            <person name="Gillespie J.J."/>
            <person name="Lau A.O."/>
            <person name="Roalson E.H."/>
            <person name="Silva J.C."/>
            <person name="Silva M.G."/>
            <person name="Suarez C.E."/>
            <person name="Ueti M.W."/>
            <person name="Nene V.M."/>
            <person name="Mealey R.H."/>
            <person name="Knowles D.P."/>
            <person name="Brayton K.A."/>
        </authorList>
    </citation>
    <scope>NUCLEOTIDE SEQUENCE [LARGE SCALE GENOMIC DNA]</scope>
    <source>
        <strain evidence="6 7">WA</strain>
    </source>
</reference>
<dbReference type="PROSITE" id="PS50172">
    <property type="entry name" value="BRCT"/>
    <property type="match status" value="1"/>
</dbReference>
<dbReference type="PANTHER" id="PTHR12221:SF6">
    <property type="entry name" value="PESCADILLO HOMOLOG"/>
    <property type="match status" value="1"/>
</dbReference>
<dbReference type="VEuPathDB" id="PiroplasmaDB:BEWA_004970"/>
<sequence length="501" mass="57570">MSYQVKDFFHARHDENPPAEFIICSLQTLISSFSLSDMTVKKKANQEGPTKNFVTRTQALKKLQVSLKDFQRLCILKGVYPRDVARGGTLTSKGINRRKLKKDKIYYHINDIRNLASGDLLSKFRDISSHLKRFKRLVARDELYDAKLKLKNKPKYSLTAIVKQRCPSLISAVSDLDDAISTIAAVSALPGDHKRDLNLSMISKCSTQLNYFLKYVSDTGSLTKTFISIKGFYFQALILERPVTWIIPHAFSQSLPHEVDFKVIMTFVEYYLELLRLVNYKLYLMAGMEYPPKIKKGSENLPEDFYNFEPSNAVRTSQGLFHGLKFYVAREVPLCPTSLIILSCGGELVENPKDATHIILDRPLGEREFSCEYVQPQYIFDSLNCNVLLPVGEYAPGVTLPHHLSPFSTDDGYVPDRRKELDMFIKQEAENLLHSDDESLKEQQLKYLDELKQELNPELREMQKSLIPKKHRRLLSKIEYGRKRKAEAAEKLASRKKTIKK</sequence>
<protein>
    <recommendedName>
        <fullName evidence="4">Pescadillo homolog</fullName>
    </recommendedName>
</protein>
<gene>
    <name evidence="6" type="ORF">BEWA_004970</name>
</gene>
<evidence type="ECO:0000313" key="7">
    <source>
        <dbReference type="Proteomes" id="UP000031512"/>
    </source>
</evidence>
<keyword evidence="3 4" id="KW-0539">Nucleus</keyword>
<dbReference type="GO" id="GO:0000466">
    <property type="term" value="P:maturation of 5.8S rRNA from tricistronic rRNA transcript (SSU-rRNA, 5.8S rRNA, LSU-rRNA)"/>
    <property type="evidence" value="ECO:0007669"/>
    <property type="project" value="UniProtKB-UniRule"/>
</dbReference>
<evidence type="ECO:0000259" key="5">
    <source>
        <dbReference type="PROSITE" id="PS50172"/>
    </source>
</evidence>
<dbReference type="SUPFAM" id="SSF52113">
    <property type="entry name" value="BRCT domain"/>
    <property type="match status" value="1"/>
</dbReference>
<dbReference type="GO" id="GO:0043021">
    <property type="term" value="F:ribonucleoprotein complex binding"/>
    <property type="evidence" value="ECO:0007669"/>
    <property type="project" value="UniProtKB-UniRule"/>
</dbReference>
<evidence type="ECO:0000313" key="6">
    <source>
        <dbReference type="EMBL" id="AFZ81089.1"/>
    </source>
</evidence>
<organism evidence="6 7">
    <name type="scientific">Theileria equi strain WA</name>
    <dbReference type="NCBI Taxonomy" id="1537102"/>
    <lineage>
        <taxon>Eukaryota</taxon>
        <taxon>Sar</taxon>
        <taxon>Alveolata</taxon>
        <taxon>Apicomplexa</taxon>
        <taxon>Aconoidasida</taxon>
        <taxon>Piroplasmida</taxon>
        <taxon>Theileriidae</taxon>
        <taxon>Theileria</taxon>
    </lineage>
</organism>
<dbReference type="PANTHER" id="PTHR12221">
    <property type="entry name" value="PESCADILLO - RELATED"/>
    <property type="match status" value="1"/>
</dbReference>
<dbReference type="InterPro" id="IPR001357">
    <property type="entry name" value="BRCT_dom"/>
</dbReference>
<dbReference type="Gene3D" id="3.40.50.10190">
    <property type="entry name" value="BRCT domain"/>
    <property type="match status" value="1"/>
</dbReference>
<evidence type="ECO:0000256" key="3">
    <source>
        <dbReference type="ARBA" id="ARBA00023242"/>
    </source>
</evidence>
<dbReference type="GO" id="GO:0003723">
    <property type="term" value="F:RNA binding"/>
    <property type="evidence" value="ECO:0007669"/>
    <property type="project" value="TreeGrafter"/>
</dbReference>
<keyword evidence="7" id="KW-1185">Reference proteome</keyword>
<dbReference type="GO" id="GO:0000463">
    <property type="term" value="P:maturation of LSU-rRNA from tricistronic rRNA transcript (SSU-rRNA, 5.8S rRNA, LSU-rRNA)"/>
    <property type="evidence" value="ECO:0007669"/>
    <property type="project" value="UniProtKB-UniRule"/>
</dbReference>
<dbReference type="InterPro" id="IPR010613">
    <property type="entry name" value="PES"/>
</dbReference>
<dbReference type="AlphaFoldDB" id="L0B1T2"/>
<proteinExistence type="inferred from homology"/>
<dbReference type="Pfam" id="PF06732">
    <property type="entry name" value="Pescadillo_N"/>
    <property type="match status" value="1"/>
</dbReference>
<dbReference type="HAMAP" id="MF_03028">
    <property type="entry name" value="Pescadillo"/>
    <property type="match status" value="1"/>
</dbReference>
<dbReference type="Proteomes" id="UP000031512">
    <property type="component" value="Chromosome 3"/>
</dbReference>
<dbReference type="EMBL" id="CP001670">
    <property type="protein sequence ID" value="AFZ81089.1"/>
    <property type="molecule type" value="Genomic_DNA"/>
</dbReference>
<dbReference type="InterPro" id="IPR036420">
    <property type="entry name" value="BRCT_dom_sf"/>
</dbReference>
<dbReference type="KEGG" id="beq:BEWA_004970"/>
<keyword evidence="2 4" id="KW-0698">rRNA processing</keyword>
<keyword evidence="1 4" id="KW-0690">Ribosome biogenesis</keyword>